<evidence type="ECO:0000259" key="4">
    <source>
        <dbReference type="Pfam" id="PF00849"/>
    </source>
</evidence>
<dbReference type="InterPro" id="IPR020103">
    <property type="entry name" value="PsdUridine_synth_cat_dom_sf"/>
</dbReference>
<proteinExistence type="inferred from homology"/>
<dbReference type="GO" id="GO:0003723">
    <property type="term" value="F:RNA binding"/>
    <property type="evidence" value="ECO:0007669"/>
    <property type="project" value="InterPro"/>
</dbReference>
<accession>A0A0D6B5V9</accession>
<reference evidence="5 7" key="1">
    <citation type="submission" date="2015-02" db="EMBL/GenBank/DDBJ databases">
        <title>Genome sequene of Rhodovulum sulfidophilum DSM 2351.</title>
        <authorList>
            <person name="Nagao N."/>
        </authorList>
    </citation>
    <scope>NUCLEOTIDE SEQUENCE [LARGE SCALE GENOMIC DNA]</scope>
    <source>
        <strain evidence="5 7">DSM 2351</strain>
    </source>
</reference>
<comment type="similarity">
    <text evidence="1 3">Belongs to the pseudouridine synthase RsuA family.</text>
</comment>
<dbReference type="GO" id="GO:0016829">
    <property type="term" value="F:lyase activity"/>
    <property type="evidence" value="ECO:0007669"/>
    <property type="project" value="UniProtKB-KW"/>
</dbReference>
<evidence type="ECO:0000256" key="2">
    <source>
        <dbReference type="ARBA" id="ARBA00023235"/>
    </source>
</evidence>
<dbReference type="PATRIC" id="fig|35806.4.peg.3493"/>
<dbReference type="GO" id="GO:0140098">
    <property type="term" value="F:catalytic activity, acting on RNA"/>
    <property type="evidence" value="ECO:0007669"/>
    <property type="project" value="UniProtKB-ARBA"/>
</dbReference>
<keyword evidence="8" id="KW-1185">Reference proteome</keyword>
<dbReference type="EC" id="5.4.99.-" evidence="3"/>
<name>A0A0D6B5V9_RHOSU</name>
<dbReference type="NCBIfam" id="TIGR00093">
    <property type="entry name" value="pseudouridine synthase"/>
    <property type="match status" value="1"/>
</dbReference>
<dbReference type="PANTHER" id="PTHR47683">
    <property type="entry name" value="PSEUDOURIDINE SYNTHASE FAMILY PROTEIN-RELATED"/>
    <property type="match status" value="1"/>
</dbReference>
<dbReference type="GO" id="GO:0001522">
    <property type="term" value="P:pseudouridine synthesis"/>
    <property type="evidence" value="ECO:0007669"/>
    <property type="project" value="InterPro"/>
</dbReference>
<dbReference type="Gene3D" id="3.30.70.580">
    <property type="entry name" value="Pseudouridine synthase I, catalytic domain, N-terminal subdomain"/>
    <property type="match status" value="1"/>
</dbReference>
<dbReference type="GO" id="GO:0009982">
    <property type="term" value="F:pseudouridine synthase activity"/>
    <property type="evidence" value="ECO:0007669"/>
    <property type="project" value="InterPro"/>
</dbReference>
<dbReference type="Proteomes" id="UP000604473">
    <property type="component" value="Unassembled WGS sequence"/>
</dbReference>
<dbReference type="SUPFAM" id="SSF55120">
    <property type="entry name" value="Pseudouridine synthase"/>
    <property type="match status" value="1"/>
</dbReference>
<sequence length="182" mass="20523">MSRVILFNKPWGVLSQFTDDGAPRPDRRTLAEFIDRPGVYPAGRLDRDSEGLLVLTDDGRLQARIANPKAKTEKTYWAQVEGLPPDAALEALARGVTLKDGPTRPARVRRIDEPPGLWPRDPPVRVRKSVPDCWIELTISEGRNRQVRRMTAAVGHPTLRLIRYRVGDWTLDGIETGTWRPA</sequence>
<protein>
    <recommendedName>
        <fullName evidence="3">Pseudouridine synthase</fullName>
        <ecNumber evidence="3">5.4.99.-</ecNumber>
    </recommendedName>
</protein>
<evidence type="ECO:0000313" key="7">
    <source>
        <dbReference type="Proteomes" id="UP000064912"/>
    </source>
</evidence>
<feature type="domain" description="Pseudouridine synthase RsuA/RluA-like" evidence="4">
    <location>
        <begin position="4"/>
        <end position="153"/>
    </location>
</feature>
<dbReference type="OrthoDB" id="9807213at2"/>
<evidence type="ECO:0000313" key="6">
    <source>
        <dbReference type="EMBL" id="MBL3609061.1"/>
    </source>
</evidence>
<evidence type="ECO:0000313" key="8">
    <source>
        <dbReference type="Proteomes" id="UP000604473"/>
    </source>
</evidence>
<evidence type="ECO:0000256" key="3">
    <source>
        <dbReference type="RuleBase" id="RU003887"/>
    </source>
</evidence>
<dbReference type="InterPro" id="IPR018496">
    <property type="entry name" value="PsdUridine_synth_RsuA/RluB_CS"/>
</dbReference>
<dbReference type="PROSITE" id="PS01149">
    <property type="entry name" value="PSI_RSU"/>
    <property type="match status" value="1"/>
</dbReference>
<reference evidence="6 8" key="2">
    <citation type="submission" date="2021-01" db="EMBL/GenBank/DDBJ databases">
        <title>Draft genomes of Rhodovulum sulfidophilum.</title>
        <authorList>
            <person name="Guzman M.S."/>
        </authorList>
    </citation>
    <scope>NUCLEOTIDE SEQUENCE [LARGE SCALE GENOMIC DNA]</scope>
    <source>
        <strain evidence="6 8">AB35</strain>
    </source>
</reference>
<dbReference type="Proteomes" id="UP000064912">
    <property type="component" value="Chromosome"/>
</dbReference>
<dbReference type="RefSeq" id="WP_060835744.1">
    <property type="nucleotide sequence ID" value="NZ_JAESJH010000005.1"/>
</dbReference>
<dbReference type="EMBL" id="AP014800">
    <property type="protein sequence ID" value="BAQ70538.1"/>
    <property type="molecule type" value="Genomic_DNA"/>
</dbReference>
<dbReference type="GO" id="GO:0006364">
    <property type="term" value="P:rRNA processing"/>
    <property type="evidence" value="ECO:0007669"/>
    <property type="project" value="UniProtKB-ARBA"/>
</dbReference>
<dbReference type="EMBL" id="JAESJJ010000010">
    <property type="protein sequence ID" value="MBL3609061.1"/>
    <property type="molecule type" value="Genomic_DNA"/>
</dbReference>
<gene>
    <name evidence="5" type="primary">rluE</name>
    <name evidence="6" type="ORF">JMM60_09640</name>
    <name evidence="5" type="ORF">NHU_03404</name>
</gene>
<dbReference type="InterPro" id="IPR042092">
    <property type="entry name" value="PsdUridine_s_RsuA/RluB/E/F_cat"/>
</dbReference>
<dbReference type="Pfam" id="PF00849">
    <property type="entry name" value="PseudoU_synth_2"/>
    <property type="match status" value="1"/>
</dbReference>
<keyword evidence="5" id="KW-0456">Lyase</keyword>
<dbReference type="eggNOG" id="COG1187">
    <property type="taxonomic scope" value="Bacteria"/>
</dbReference>
<dbReference type="AlphaFoldDB" id="A0A0D6B5V9"/>
<evidence type="ECO:0000313" key="5">
    <source>
        <dbReference type="EMBL" id="BAQ70538.1"/>
    </source>
</evidence>
<dbReference type="InterPro" id="IPR020094">
    <property type="entry name" value="TruA/RsuA/RluB/E/F_N"/>
</dbReference>
<dbReference type="InterPro" id="IPR050343">
    <property type="entry name" value="RsuA_PseudoU_synthase"/>
</dbReference>
<dbReference type="InterPro" id="IPR006145">
    <property type="entry name" value="PsdUridine_synth_RsuA/RluA"/>
</dbReference>
<organism evidence="5 7">
    <name type="scientific">Rhodovulum sulfidophilum</name>
    <name type="common">Rhodobacter sulfidophilus</name>
    <dbReference type="NCBI Taxonomy" id="35806"/>
    <lineage>
        <taxon>Bacteria</taxon>
        <taxon>Pseudomonadati</taxon>
        <taxon>Pseudomonadota</taxon>
        <taxon>Alphaproteobacteria</taxon>
        <taxon>Rhodobacterales</taxon>
        <taxon>Paracoccaceae</taxon>
        <taxon>Rhodovulum</taxon>
    </lineage>
</organism>
<dbReference type="PANTHER" id="PTHR47683:SF2">
    <property type="entry name" value="RNA-BINDING S4 DOMAIN-CONTAINING PROTEIN"/>
    <property type="match status" value="1"/>
</dbReference>
<evidence type="ECO:0000256" key="1">
    <source>
        <dbReference type="ARBA" id="ARBA00008348"/>
    </source>
</evidence>
<dbReference type="InterPro" id="IPR000748">
    <property type="entry name" value="PsdUridine_synth_RsuA/RluB/E/F"/>
</dbReference>
<keyword evidence="2 3" id="KW-0413">Isomerase</keyword>
<dbReference type="Gene3D" id="3.30.70.1560">
    <property type="entry name" value="Alpha-L RNA-binding motif"/>
    <property type="match status" value="1"/>
</dbReference>
<dbReference type="KEGG" id="rsu:NHU_03404"/>